<feature type="signal peptide" evidence="2">
    <location>
        <begin position="1"/>
        <end position="28"/>
    </location>
</feature>
<keyword evidence="4" id="KW-1185">Reference proteome</keyword>
<keyword evidence="2" id="KW-0732">Signal</keyword>
<gene>
    <name evidence="3" type="ORF">C7S20_13405</name>
</gene>
<name>A0A2R3Z7B7_9FLAO</name>
<dbReference type="AlphaFoldDB" id="A0A2R3Z7B7"/>
<accession>A0A2R3Z7B7</accession>
<feature type="chain" id="PRO_5015355052" evidence="2">
    <location>
        <begin position="29"/>
        <end position="434"/>
    </location>
</feature>
<feature type="compositionally biased region" description="Basic and acidic residues" evidence="1">
    <location>
        <begin position="233"/>
        <end position="251"/>
    </location>
</feature>
<sequence length="434" mass="51034">MFLNKYITKMKNLTYIFAFLFIGWSATAAEMAKSVSINFYDEPFIFVEDGVEFAVYPNGEFDFYFNPDFRRGSSFHVATPNVNISYNSGYNYEPYVQYDDYGAVIQIETVPVYYDYYGRIVQAGNVVINYNSFGMVASIGNMYMHYNNFHHFTHCSGFVNIYNRHYGYRPWHDYYRRPSVNVSIVFNQPYRAYYQPQRISYNRYVTVYNTYYSNHNGRRNFYRPNDRVASYHYGERTQSKREIRSVHRTNDRIAQSRQSASRQAAERNKRTTRNSDYSGRSQKDRSQSQIYSGRNERSTNSRGRSVERNIPQNRKGVYSRTSPAKRSEVIRNRNTQSRTSRSERKPDVQSGSHSRIERKPATTQRSATRSSHTVKPQVHSRSQSRVQRKPATIHRKSSARSSRSHVEKNRTISRPTMRSSSVNRSRSIRSNSDQ</sequence>
<organism evidence="3 4">
    <name type="scientific">Christiangramia fulva</name>
    <dbReference type="NCBI Taxonomy" id="2126553"/>
    <lineage>
        <taxon>Bacteria</taxon>
        <taxon>Pseudomonadati</taxon>
        <taxon>Bacteroidota</taxon>
        <taxon>Flavobacteriia</taxon>
        <taxon>Flavobacteriales</taxon>
        <taxon>Flavobacteriaceae</taxon>
        <taxon>Christiangramia</taxon>
    </lineage>
</organism>
<feature type="compositionally biased region" description="Basic and acidic residues" evidence="1">
    <location>
        <begin position="294"/>
        <end position="307"/>
    </location>
</feature>
<dbReference type="EMBL" id="CP028136">
    <property type="protein sequence ID" value="AVR46173.1"/>
    <property type="molecule type" value="Genomic_DNA"/>
</dbReference>
<protein>
    <submittedName>
        <fullName evidence="3">Uncharacterized protein</fullName>
    </submittedName>
</protein>
<dbReference type="KEGG" id="grs:C7S20_13405"/>
<dbReference type="Proteomes" id="UP000241507">
    <property type="component" value="Chromosome"/>
</dbReference>
<feature type="compositionally biased region" description="Basic residues" evidence="1">
    <location>
        <begin position="386"/>
        <end position="398"/>
    </location>
</feature>
<reference evidence="4" key="1">
    <citation type="submission" date="2018-03" db="EMBL/GenBank/DDBJ databases">
        <title>Gramella fulva sp. nov., isolated from a dry surface of tidal flat.</title>
        <authorList>
            <person name="Hwang S.H."/>
            <person name="Hwang W.M."/>
            <person name="Kang K."/>
            <person name="Ahn T.-Y."/>
        </authorList>
    </citation>
    <scope>NUCLEOTIDE SEQUENCE [LARGE SCALE GENOMIC DNA]</scope>
    <source>
        <strain evidence="4">SH35</strain>
    </source>
</reference>
<evidence type="ECO:0000256" key="1">
    <source>
        <dbReference type="SAM" id="MobiDB-lite"/>
    </source>
</evidence>
<evidence type="ECO:0000313" key="4">
    <source>
        <dbReference type="Proteomes" id="UP000241507"/>
    </source>
</evidence>
<proteinExistence type="predicted"/>
<feature type="compositionally biased region" description="Polar residues" evidence="1">
    <location>
        <begin position="361"/>
        <end position="385"/>
    </location>
</feature>
<feature type="region of interest" description="Disordered" evidence="1">
    <location>
        <begin position="231"/>
        <end position="434"/>
    </location>
</feature>
<feature type="compositionally biased region" description="Low complexity" evidence="1">
    <location>
        <begin position="418"/>
        <end position="434"/>
    </location>
</feature>
<feature type="compositionally biased region" description="Low complexity" evidence="1">
    <location>
        <begin position="252"/>
        <end position="263"/>
    </location>
</feature>
<evidence type="ECO:0000313" key="3">
    <source>
        <dbReference type="EMBL" id="AVR46173.1"/>
    </source>
</evidence>
<evidence type="ECO:0000256" key="2">
    <source>
        <dbReference type="SAM" id="SignalP"/>
    </source>
</evidence>